<evidence type="ECO:0000256" key="3">
    <source>
        <dbReference type="PROSITE-ProRule" id="PRU00023"/>
    </source>
</evidence>
<name>A0A8S4P844_OWEFU</name>
<dbReference type="PROSITE" id="PS50225">
    <property type="entry name" value="SOCS"/>
    <property type="match status" value="1"/>
</dbReference>
<dbReference type="InterPro" id="IPR036770">
    <property type="entry name" value="Ankyrin_rpt-contain_sf"/>
</dbReference>
<dbReference type="PANTHER" id="PTHR24198">
    <property type="entry name" value="ANKYRIN REPEAT AND PROTEIN KINASE DOMAIN-CONTAINING PROTEIN"/>
    <property type="match status" value="1"/>
</dbReference>
<dbReference type="AlphaFoldDB" id="A0A8S4P844"/>
<dbReference type="CDD" id="cd03587">
    <property type="entry name" value="SOCS"/>
    <property type="match status" value="1"/>
</dbReference>
<gene>
    <name evidence="5" type="ORF">OFUS_LOCUS15629</name>
</gene>
<dbReference type="Gene3D" id="1.10.750.20">
    <property type="entry name" value="SOCS box"/>
    <property type="match status" value="1"/>
</dbReference>
<protein>
    <recommendedName>
        <fullName evidence="4">SOCS box domain-containing protein</fullName>
    </recommendedName>
</protein>
<dbReference type="EMBL" id="CAIIXF020000007">
    <property type="protein sequence ID" value="CAH1790419.1"/>
    <property type="molecule type" value="Genomic_DNA"/>
</dbReference>
<evidence type="ECO:0000256" key="2">
    <source>
        <dbReference type="ARBA" id="ARBA00023043"/>
    </source>
</evidence>
<dbReference type="SUPFAM" id="SSF158235">
    <property type="entry name" value="SOCS box-like"/>
    <property type="match status" value="1"/>
</dbReference>
<dbReference type="GO" id="GO:0035556">
    <property type="term" value="P:intracellular signal transduction"/>
    <property type="evidence" value="ECO:0007669"/>
    <property type="project" value="InterPro"/>
</dbReference>
<dbReference type="InterPro" id="IPR001496">
    <property type="entry name" value="SOCS_box"/>
</dbReference>
<reference evidence="5" key="1">
    <citation type="submission" date="2022-03" db="EMBL/GenBank/DDBJ databases">
        <authorList>
            <person name="Martin C."/>
        </authorList>
    </citation>
    <scope>NUCLEOTIDE SEQUENCE</scope>
</reference>
<accession>A0A8S4P844</accession>
<dbReference type="Pfam" id="PF00023">
    <property type="entry name" value="Ank"/>
    <property type="match status" value="1"/>
</dbReference>
<proteinExistence type="predicted"/>
<dbReference type="PROSITE" id="PS50088">
    <property type="entry name" value="ANK_REPEAT"/>
    <property type="match status" value="1"/>
</dbReference>
<comment type="caution">
    <text evidence="5">The sequence shown here is derived from an EMBL/GenBank/DDBJ whole genome shotgun (WGS) entry which is preliminary data.</text>
</comment>
<keyword evidence="6" id="KW-1185">Reference proteome</keyword>
<dbReference type="SMART" id="SM00969">
    <property type="entry name" value="SOCS_box"/>
    <property type="match status" value="1"/>
</dbReference>
<dbReference type="InterPro" id="IPR036036">
    <property type="entry name" value="SOCS_box-like_dom_sf"/>
</dbReference>
<feature type="domain" description="SOCS box" evidence="4">
    <location>
        <begin position="555"/>
        <end position="596"/>
    </location>
</feature>
<evidence type="ECO:0000313" key="6">
    <source>
        <dbReference type="Proteomes" id="UP000749559"/>
    </source>
</evidence>
<dbReference type="OrthoDB" id="539213at2759"/>
<dbReference type="Gene3D" id="1.25.40.20">
    <property type="entry name" value="Ankyrin repeat-containing domain"/>
    <property type="match status" value="2"/>
</dbReference>
<dbReference type="PANTHER" id="PTHR24198:SF165">
    <property type="entry name" value="ANKYRIN REPEAT-CONTAINING PROTEIN-RELATED"/>
    <property type="match status" value="1"/>
</dbReference>
<sequence>MASGVDNSLFIWSPKHCCEDGPCNACLIKIIDDDDGYNLRSQSTTALNHVKAMYGWVKKNCDVDTQSICLERILMTASYKHKPDIVKYIIREEGAPVDFIPEKRYFYRIDEGWKEHEAFLDELEKVQYSPQGIMTPAMHAIYHDDIELLTWLIEQAGADIDFRMDTNGTAMSVAIENNKPTILKFLLDKGADPNKRMFCQGAALHIAIEEESIEMVQILLDCKRTDVNIMNDPKSEKEIDNQDDIPFSPLMDACSPNRSGVKVKPEIVELLLNHGADVNAVSGYSIDDGPQNALSNALYQTNFPCVELLLKHGADPAILGTEYCSGERSTFLERAASTHNIDIFKLALTYPEDITAEQRGQVLVNAAGTGNLDIFKLAMNLQDKNGLNTEHASNALFNTSSFEIMSELLELGADPNKLANKYRLDETHDTGNLIRVFEMYQPLEDEDSKVKKVKKLELLIQNGAIPGLFLDCLNKRIEEDIEDYDNNSNYSNLSDDMYHVLKMTIKDPAPYEYLAKCMSQADIPRFKELVEEYVKGLSNEDKILTICDNMADVCSLQHQCRSTIREQIMQVPQNFKQCLGELGLPTPLQDYLMFKE</sequence>
<dbReference type="Pfam" id="PF12796">
    <property type="entry name" value="Ank_2"/>
    <property type="match status" value="1"/>
</dbReference>
<evidence type="ECO:0000313" key="5">
    <source>
        <dbReference type="EMBL" id="CAH1790419.1"/>
    </source>
</evidence>
<dbReference type="InterPro" id="IPR002110">
    <property type="entry name" value="Ankyrin_rpt"/>
</dbReference>
<evidence type="ECO:0000259" key="4">
    <source>
        <dbReference type="PROSITE" id="PS50225"/>
    </source>
</evidence>
<evidence type="ECO:0000256" key="1">
    <source>
        <dbReference type="ARBA" id="ARBA00022737"/>
    </source>
</evidence>
<keyword evidence="2 3" id="KW-0040">ANK repeat</keyword>
<organism evidence="5 6">
    <name type="scientific">Owenia fusiformis</name>
    <name type="common">Polychaete worm</name>
    <dbReference type="NCBI Taxonomy" id="6347"/>
    <lineage>
        <taxon>Eukaryota</taxon>
        <taxon>Metazoa</taxon>
        <taxon>Spiralia</taxon>
        <taxon>Lophotrochozoa</taxon>
        <taxon>Annelida</taxon>
        <taxon>Polychaeta</taxon>
        <taxon>Sedentaria</taxon>
        <taxon>Canalipalpata</taxon>
        <taxon>Sabellida</taxon>
        <taxon>Oweniida</taxon>
        <taxon>Oweniidae</taxon>
        <taxon>Owenia</taxon>
    </lineage>
</organism>
<dbReference type="Proteomes" id="UP000749559">
    <property type="component" value="Unassembled WGS sequence"/>
</dbReference>
<keyword evidence="1" id="KW-0677">Repeat</keyword>
<feature type="repeat" description="ANK" evidence="3">
    <location>
        <begin position="166"/>
        <end position="198"/>
    </location>
</feature>
<dbReference type="SUPFAM" id="SSF48403">
    <property type="entry name" value="Ankyrin repeat"/>
    <property type="match status" value="2"/>
</dbReference>
<dbReference type="Pfam" id="PF07525">
    <property type="entry name" value="SOCS_box"/>
    <property type="match status" value="1"/>
</dbReference>
<dbReference type="SMART" id="SM00248">
    <property type="entry name" value="ANK"/>
    <property type="match status" value="8"/>
</dbReference>